<dbReference type="Proteomes" id="UP000887569">
    <property type="component" value="Unplaced"/>
</dbReference>
<dbReference type="Gene3D" id="6.10.140.2220">
    <property type="match status" value="1"/>
</dbReference>
<dbReference type="InterPro" id="IPR050869">
    <property type="entry name" value="H3K4_H4K5_MeTrfase"/>
</dbReference>
<evidence type="ECO:0000256" key="3">
    <source>
        <dbReference type="ARBA" id="ARBA00022833"/>
    </source>
</evidence>
<evidence type="ECO:0000256" key="1">
    <source>
        <dbReference type="ARBA" id="ARBA00022723"/>
    </source>
</evidence>
<feature type="domain" description="MYND-type" evidence="6">
    <location>
        <begin position="62"/>
        <end position="101"/>
    </location>
</feature>
<dbReference type="PANTHER" id="PTHR12197:SF251">
    <property type="entry name" value="EG:BACR7C10.4 PROTEIN"/>
    <property type="match status" value="1"/>
</dbReference>
<sequence>MDLLNDIPKWIESDKVDRRKKLFVAGEGVKHSDGNPCMMGAVLVEEYPYAYVVGNEQAVTVCAHCMTSSKKPLSRCSRCRFTHYCDTECQKDGWPAHKEECSFLMKVKPRVPTAMARLLARVILKANRKETIRAFNGRTFDSLLSHSDEIKEDGEKSEFFMTLSHVLFEYMGADYLPPASELLIIFGRVMVNVFTISNDDLNTIGLGLYLGLSALDHSCDPDAFVLFNGRKAVLRSLKQHITAYDSNLRIAYCDLLELTSMRRNQLRQQFFFICECSVCLDLERERTARSVRCRHCVDGYCPLDVNENSLVCWQCGATSEVHVDDAVRLMQQLEWEIKRLQERRNDSICTAKDLYNEASIILSSLNIPLCQLADQIASWGIDNGNFSLAADYIEKTISCFKRFYPSAHPSLSLQYFKAGKLHSLNDLTLELAAERLQQAIECLHVSHGVQHSLSAEAHELLSKVQQQRRDLENQRRRLLV</sequence>
<evidence type="ECO:0000256" key="4">
    <source>
        <dbReference type="PROSITE-ProRule" id="PRU00134"/>
    </source>
</evidence>
<proteinExistence type="predicted"/>
<keyword evidence="2 4" id="KW-0863">Zinc-finger</keyword>
<dbReference type="PANTHER" id="PTHR12197">
    <property type="entry name" value="HISTONE-LYSINE N-METHYLTRANSFERASE SMYD"/>
    <property type="match status" value="1"/>
</dbReference>
<accession>A0A914ZMP1</accession>
<name>A0A914ZMP1_PARUN</name>
<evidence type="ECO:0000256" key="2">
    <source>
        <dbReference type="ARBA" id="ARBA00022771"/>
    </source>
</evidence>
<dbReference type="Gene3D" id="1.25.40.10">
    <property type="entry name" value="Tetratricopeptide repeat domain"/>
    <property type="match status" value="1"/>
</dbReference>
<organism evidence="7 8">
    <name type="scientific">Parascaris univalens</name>
    <name type="common">Nematode worm</name>
    <dbReference type="NCBI Taxonomy" id="6257"/>
    <lineage>
        <taxon>Eukaryota</taxon>
        <taxon>Metazoa</taxon>
        <taxon>Ecdysozoa</taxon>
        <taxon>Nematoda</taxon>
        <taxon>Chromadorea</taxon>
        <taxon>Rhabditida</taxon>
        <taxon>Spirurina</taxon>
        <taxon>Ascaridomorpha</taxon>
        <taxon>Ascaridoidea</taxon>
        <taxon>Ascarididae</taxon>
        <taxon>Parascaris</taxon>
    </lineage>
</organism>
<feature type="coiled-coil region" evidence="5">
    <location>
        <begin position="323"/>
        <end position="350"/>
    </location>
</feature>
<dbReference type="Pfam" id="PF01753">
    <property type="entry name" value="zf-MYND"/>
    <property type="match status" value="1"/>
</dbReference>
<dbReference type="PROSITE" id="PS01360">
    <property type="entry name" value="ZF_MYND_1"/>
    <property type="match status" value="1"/>
</dbReference>
<dbReference type="SUPFAM" id="SSF144232">
    <property type="entry name" value="HIT/MYND zinc finger-like"/>
    <property type="match status" value="1"/>
</dbReference>
<reference evidence="8" key="1">
    <citation type="submission" date="2022-11" db="UniProtKB">
        <authorList>
            <consortium name="WormBaseParasite"/>
        </authorList>
    </citation>
    <scope>IDENTIFICATION</scope>
</reference>
<evidence type="ECO:0000256" key="5">
    <source>
        <dbReference type="SAM" id="Coils"/>
    </source>
</evidence>
<keyword evidence="7" id="KW-1185">Reference proteome</keyword>
<protein>
    <submittedName>
        <fullName evidence="8">MYND-type domain-containing protein</fullName>
    </submittedName>
</protein>
<keyword evidence="3" id="KW-0862">Zinc</keyword>
<evidence type="ECO:0000259" key="6">
    <source>
        <dbReference type="PROSITE" id="PS50865"/>
    </source>
</evidence>
<dbReference type="InterPro" id="IPR046341">
    <property type="entry name" value="SET_dom_sf"/>
</dbReference>
<dbReference type="AlphaFoldDB" id="A0A914ZMP1"/>
<evidence type="ECO:0000313" key="7">
    <source>
        <dbReference type="Proteomes" id="UP000887569"/>
    </source>
</evidence>
<evidence type="ECO:0000313" key="8">
    <source>
        <dbReference type="WBParaSite" id="PgB09_g080_t02"/>
    </source>
</evidence>
<dbReference type="WBParaSite" id="PgB09_g080_t02">
    <property type="protein sequence ID" value="PgB09_g080_t02"/>
    <property type="gene ID" value="PgB09_g080"/>
</dbReference>
<dbReference type="GO" id="GO:0005634">
    <property type="term" value="C:nucleus"/>
    <property type="evidence" value="ECO:0007669"/>
    <property type="project" value="TreeGrafter"/>
</dbReference>
<dbReference type="PROSITE" id="PS50865">
    <property type="entry name" value="ZF_MYND_2"/>
    <property type="match status" value="1"/>
</dbReference>
<dbReference type="Gene3D" id="1.10.220.160">
    <property type="match status" value="1"/>
</dbReference>
<dbReference type="GO" id="GO:0008270">
    <property type="term" value="F:zinc ion binding"/>
    <property type="evidence" value="ECO:0007669"/>
    <property type="project" value="UniProtKB-KW"/>
</dbReference>
<dbReference type="Gene3D" id="2.170.270.10">
    <property type="entry name" value="SET domain"/>
    <property type="match status" value="1"/>
</dbReference>
<dbReference type="InterPro" id="IPR002893">
    <property type="entry name" value="Znf_MYND"/>
</dbReference>
<dbReference type="InterPro" id="IPR011990">
    <property type="entry name" value="TPR-like_helical_dom_sf"/>
</dbReference>
<dbReference type="SUPFAM" id="SSF82199">
    <property type="entry name" value="SET domain"/>
    <property type="match status" value="1"/>
</dbReference>
<keyword evidence="1" id="KW-0479">Metal-binding</keyword>
<keyword evidence="5" id="KW-0175">Coiled coil</keyword>